<keyword evidence="3" id="KW-1185">Reference proteome</keyword>
<dbReference type="PANTHER" id="PTHR40422:SF1">
    <property type="entry name" value="TRANSLATION MACHINERY-ASSOCIATED PROTEIN 17"/>
    <property type="match status" value="1"/>
</dbReference>
<feature type="region of interest" description="Disordered" evidence="1">
    <location>
        <begin position="145"/>
        <end position="177"/>
    </location>
</feature>
<proteinExistence type="predicted"/>
<feature type="region of interest" description="Disordered" evidence="1">
    <location>
        <begin position="194"/>
        <end position="235"/>
    </location>
</feature>
<accession>A0A395IV14</accession>
<dbReference type="OrthoDB" id="548474at2759"/>
<dbReference type="InterPro" id="IPR038966">
    <property type="entry name" value="TMA17"/>
</dbReference>
<dbReference type="PANTHER" id="PTHR40422">
    <property type="entry name" value="TRANSLATION MACHINERY-ASSOCIATED PROTEIN 17"/>
    <property type="match status" value="1"/>
</dbReference>
<gene>
    <name evidence="2" type="ORF">DID88_003509</name>
</gene>
<evidence type="ECO:0008006" key="4">
    <source>
        <dbReference type="Google" id="ProtNLM"/>
    </source>
</evidence>
<organism evidence="2 3">
    <name type="scientific">Monilinia fructigena</name>
    <dbReference type="NCBI Taxonomy" id="38457"/>
    <lineage>
        <taxon>Eukaryota</taxon>
        <taxon>Fungi</taxon>
        <taxon>Dikarya</taxon>
        <taxon>Ascomycota</taxon>
        <taxon>Pezizomycotina</taxon>
        <taxon>Leotiomycetes</taxon>
        <taxon>Helotiales</taxon>
        <taxon>Sclerotiniaceae</taxon>
        <taxon>Monilinia</taxon>
    </lineage>
</organism>
<reference evidence="2 3" key="1">
    <citation type="submission" date="2018-06" db="EMBL/GenBank/DDBJ databases">
        <title>Genome Sequence of the Brown Rot Fungal Pathogen Monilinia fructigena.</title>
        <authorList>
            <person name="Landi L."/>
            <person name="De Miccolis Angelini R.M."/>
            <person name="Pollastro S."/>
            <person name="Abate D."/>
            <person name="Faretra F."/>
            <person name="Romanazzi G."/>
        </authorList>
    </citation>
    <scope>NUCLEOTIDE SEQUENCE [LARGE SCALE GENOMIC DNA]</scope>
    <source>
        <strain evidence="2 3">Mfrg269</strain>
    </source>
</reference>
<sequence>MFVERFESPGLLINFFNISSIISIFTTLKLKYNHQRLKMSADALPISPAAFAEALKDLPMSTLHLKAAELRNSIAHLDYSNEQLKPFAEGRAPECVDGKADEDCVDAIRENEVVITRMETRISLLRTEIESRGGVWGEYEAGAEAEQETDVAASAPTANGAVPASEESRSNPWADGTFTTGRIVGGDVVMDPTPAAPSAPATNGELRANGVSGAMANGESRTNGTATTSTGGSLDDETLRQAMELRMQEEEEGMHL</sequence>
<dbReference type="Proteomes" id="UP000249056">
    <property type="component" value="Unassembled WGS sequence"/>
</dbReference>
<evidence type="ECO:0000313" key="2">
    <source>
        <dbReference type="EMBL" id="RAL63866.1"/>
    </source>
</evidence>
<evidence type="ECO:0000313" key="3">
    <source>
        <dbReference type="Proteomes" id="UP000249056"/>
    </source>
</evidence>
<name>A0A395IV14_9HELO</name>
<comment type="caution">
    <text evidence="2">The sequence shown here is derived from an EMBL/GenBank/DDBJ whole genome shotgun (WGS) entry which is preliminary data.</text>
</comment>
<evidence type="ECO:0000256" key="1">
    <source>
        <dbReference type="SAM" id="MobiDB-lite"/>
    </source>
</evidence>
<dbReference type="GO" id="GO:0070682">
    <property type="term" value="P:proteasome regulatory particle assembly"/>
    <property type="evidence" value="ECO:0007669"/>
    <property type="project" value="InterPro"/>
</dbReference>
<dbReference type="GO" id="GO:0030674">
    <property type="term" value="F:protein-macromolecule adaptor activity"/>
    <property type="evidence" value="ECO:0007669"/>
    <property type="project" value="TreeGrafter"/>
</dbReference>
<dbReference type="AlphaFoldDB" id="A0A395IV14"/>
<protein>
    <recommendedName>
        <fullName evidence="4">Secondary alcohol dehydrogenase protein</fullName>
    </recommendedName>
</protein>
<feature type="compositionally biased region" description="Low complexity" evidence="1">
    <location>
        <begin position="220"/>
        <end position="233"/>
    </location>
</feature>
<dbReference type="EMBL" id="QKRW01000017">
    <property type="protein sequence ID" value="RAL63866.1"/>
    <property type="molecule type" value="Genomic_DNA"/>
</dbReference>